<dbReference type="SMART" id="SM00839">
    <property type="entry name" value="ELFV_dehydrog"/>
    <property type="match status" value="1"/>
</dbReference>
<evidence type="ECO:0000256" key="3">
    <source>
        <dbReference type="SAM" id="MobiDB-lite"/>
    </source>
</evidence>
<gene>
    <name evidence="5" type="ORF">LDAN0321_LOCUS14279</name>
    <name evidence="6" type="ORF">LDAN0321_LOCUS14280</name>
</gene>
<protein>
    <recommendedName>
        <fullName evidence="4">Glutamate/phenylalanine/leucine/valine/L-tryptophan dehydrogenase C-terminal domain-containing protein</fullName>
    </recommendedName>
</protein>
<keyword evidence="2" id="KW-0560">Oxidoreductase</keyword>
<accession>A0A6U2QK00</accession>
<proteinExistence type="inferred from homology"/>
<dbReference type="GO" id="GO:0006538">
    <property type="term" value="P:L-glutamate catabolic process"/>
    <property type="evidence" value="ECO:0007669"/>
    <property type="project" value="TreeGrafter"/>
</dbReference>
<comment type="similarity">
    <text evidence="1">Belongs to the Glu/Leu/Phe/Val dehydrogenases family.</text>
</comment>
<dbReference type="Gene3D" id="3.40.50.720">
    <property type="entry name" value="NAD(P)-binding Rossmann-like Domain"/>
    <property type="match status" value="1"/>
</dbReference>
<dbReference type="InterPro" id="IPR036291">
    <property type="entry name" value="NAD(P)-bd_dom_sf"/>
</dbReference>
<dbReference type="SUPFAM" id="SSF53223">
    <property type="entry name" value="Aminoacid dehydrogenase-like, N-terminal domain"/>
    <property type="match status" value="1"/>
</dbReference>
<sequence length="919" mass="103126">MHLLNIRTGMLVQKRCMKGMILRAAAAGASNPCQAQHHGAASGDRSGISSPTTTSHRRGMVTWNFNSSSLHDPNQPKQKKHWQAEENADIQRVTKKAIIHELTKQQTATIENVVPWFLNVMPGAYFRQVDEESRMDHLRAIAAVRDANMDIHLNLKTKLDDGRRMFTYIRPTVKHGRLLNLLHELPWDHNNAGYLPLSRVQTFSAEDGSMSLSVFTYGYQKLDIIDVESCGAHILDYAAAVLEKTDESIVFDDRFLLERDSLLEYLHKCSDSYISRSEPHRFLQQRALFETVSGTEGVAVNIEEADIEEFDDCYWVDIATANALPQFALEHALRILNHNHFDVVRSHLDVVSDGDNGKVTLLRLVARPVKDSDTSPGSLERIARQLKRTKWLDPYTMNLAVDRYPELLSLRHAEIITALCSLMHPIMSKQHPIIYSKGNILDYVTNKRHIVHASNIARLFMERFNPEAPLSDAELESRSEALRSEIRKVVEDSTAAELLLKMIDIISHTLKTNISMHDRYGLGLRLNPEIMFNEDDDRERPFGVIFIHGRRFNGYHVRFKDIARGGLRLVTPPTSEQQALESARQFDECYGLAYAQQLKNKDIPEGGSKAVCLMDVSDFAQKGKTFVMRKSVKSFADVILDLIVDTEETRKSVVDFVGRKEVLYLGPDEQVIPQDIDWIVSRAAQRGYSIPAAFMSSKPRAGINHKEYGVTSEGVNVFLDTALRHALGIDPTTTPFTIKMTGGPDGDVAGNELKILFREYGDNAKIVGIADHSGCAEDPEGLDRVELMRLVNEGLCISNFEKSRLSSKGELFLADNEHGLRKRNTMHNRLEADAFVPAGGRPNTIDSSNYRQFLKEDGTPSSPLIVEGANLFITPAARQALFDEAGVMIVKDSSANKCGVICSSYEICAAMLLGEDEFF</sequence>
<evidence type="ECO:0000256" key="1">
    <source>
        <dbReference type="ARBA" id="ARBA00006382"/>
    </source>
</evidence>
<dbReference type="EMBL" id="HBGY01022581">
    <property type="protein sequence ID" value="CAD9593688.1"/>
    <property type="molecule type" value="Transcribed_RNA"/>
</dbReference>
<evidence type="ECO:0000313" key="5">
    <source>
        <dbReference type="EMBL" id="CAD9593682.1"/>
    </source>
</evidence>
<dbReference type="InterPro" id="IPR046346">
    <property type="entry name" value="Aminoacid_DH-like_N_sf"/>
</dbReference>
<name>A0A6U2QK00_9STRA</name>
<dbReference type="EMBL" id="HBGY01022580">
    <property type="protein sequence ID" value="CAD9593682.1"/>
    <property type="molecule type" value="Transcribed_RNA"/>
</dbReference>
<feature type="region of interest" description="Disordered" evidence="3">
    <location>
        <begin position="33"/>
        <end position="56"/>
    </location>
</feature>
<dbReference type="GO" id="GO:0005739">
    <property type="term" value="C:mitochondrion"/>
    <property type="evidence" value="ECO:0007669"/>
    <property type="project" value="TreeGrafter"/>
</dbReference>
<dbReference type="InterPro" id="IPR006096">
    <property type="entry name" value="Glu/Leu/Phe/Val/Trp_DH_C"/>
</dbReference>
<evidence type="ECO:0000256" key="2">
    <source>
        <dbReference type="ARBA" id="ARBA00023002"/>
    </source>
</evidence>
<dbReference type="AlphaFoldDB" id="A0A6U2QK00"/>
<evidence type="ECO:0000313" key="6">
    <source>
        <dbReference type="EMBL" id="CAD9593688.1"/>
    </source>
</evidence>
<dbReference type="PANTHER" id="PTHR11606:SF39">
    <property type="entry name" value="GLUTAMATE_PHENYLALANINE_LEUCINE_VALINE_L-TRYPTOPHAN DEHYDROGENASE C-TERMINAL DOMAIN-CONTAINING PROTEIN"/>
    <property type="match status" value="1"/>
</dbReference>
<dbReference type="PANTHER" id="PTHR11606">
    <property type="entry name" value="GLUTAMATE DEHYDROGENASE"/>
    <property type="match status" value="1"/>
</dbReference>
<feature type="domain" description="Glutamate/phenylalanine/leucine/valine/L-tryptophan dehydrogenase C-terminal" evidence="4">
    <location>
        <begin position="702"/>
        <end position="915"/>
    </location>
</feature>
<evidence type="ECO:0000259" key="4">
    <source>
        <dbReference type="SMART" id="SM00839"/>
    </source>
</evidence>
<dbReference type="GO" id="GO:0004352">
    <property type="term" value="F:glutamate dehydrogenase (NAD+) activity"/>
    <property type="evidence" value="ECO:0007669"/>
    <property type="project" value="TreeGrafter"/>
</dbReference>
<dbReference type="Pfam" id="PF00208">
    <property type="entry name" value="ELFV_dehydrog"/>
    <property type="match status" value="1"/>
</dbReference>
<dbReference type="SUPFAM" id="SSF51735">
    <property type="entry name" value="NAD(P)-binding Rossmann-fold domains"/>
    <property type="match status" value="1"/>
</dbReference>
<reference evidence="6" key="1">
    <citation type="submission" date="2021-01" db="EMBL/GenBank/DDBJ databases">
        <authorList>
            <person name="Corre E."/>
            <person name="Pelletier E."/>
            <person name="Niang G."/>
            <person name="Scheremetjew M."/>
            <person name="Finn R."/>
            <person name="Kale V."/>
            <person name="Holt S."/>
            <person name="Cochrane G."/>
            <person name="Meng A."/>
            <person name="Brown T."/>
            <person name="Cohen L."/>
        </authorList>
    </citation>
    <scope>NUCLEOTIDE SEQUENCE</scope>
    <source>
        <strain evidence="6">B650</strain>
    </source>
</reference>
<organism evidence="6">
    <name type="scientific">Leptocylindrus danicus</name>
    <dbReference type="NCBI Taxonomy" id="163516"/>
    <lineage>
        <taxon>Eukaryota</taxon>
        <taxon>Sar</taxon>
        <taxon>Stramenopiles</taxon>
        <taxon>Ochrophyta</taxon>
        <taxon>Bacillariophyta</taxon>
        <taxon>Coscinodiscophyceae</taxon>
        <taxon>Chaetocerotophycidae</taxon>
        <taxon>Leptocylindrales</taxon>
        <taxon>Leptocylindraceae</taxon>
        <taxon>Leptocylindrus</taxon>
    </lineage>
</organism>